<dbReference type="InterPro" id="IPR018392">
    <property type="entry name" value="LysM"/>
</dbReference>
<organism evidence="2 3">
    <name type="scientific">Halanaerobacter jeridensis</name>
    <dbReference type="NCBI Taxonomy" id="706427"/>
    <lineage>
        <taxon>Bacteria</taxon>
        <taxon>Bacillati</taxon>
        <taxon>Bacillota</taxon>
        <taxon>Clostridia</taxon>
        <taxon>Halanaerobiales</taxon>
        <taxon>Halobacteroidaceae</taxon>
        <taxon>Halanaerobacter</taxon>
    </lineage>
</organism>
<reference evidence="2" key="1">
    <citation type="submission" date="2021-01" db="EMBL/GenBank/DDBJ databases">
        <title>Genomic Encyclopedia of Type Strains, Phase IV (KMG-IV): sequencing the most valuable type-strain genomes for metagenomic binning, comparative biology and taxonomic classification.</title>
        <authorList>
            <person name="Goeker M."/>
        </authorList>
    </citation>
    <scope>NUCLEOTIDE SEQUENCE</scope>
    <source>
        <strain evidence="2">DSM 23230</strain>
    </source>
</reference>
<gene>
    <name evidence="2" type="ORF">JOC47_001194</name>
</gene>
<dbReference type="CDD" id="cd00118">
    <property type="entry name" value="LysM"/>
    <property type="match status" value="2"/>
</dbReference>
<dbReference type="Proteomes" id="UP000774000">
    <property type="component" value="Unassembled WGS sequence"/>
</dbReference>
<dbReference type="InterPro" id="IPR058968">
    <property type="entry name" value="YoqH-like"/>
</dbReference>
<dbReference type="PANTHER" id="PTHR33734:SF22">
    <property type="entry name" value="MEMBRANE-BOUND LYTIC MUREIN TRANSGLYCOSYLASE D"/>
    <property type="match status" value="1"/>
</dbReference>
<dbReference type="InterPro" id="IPR036779">
    <property type="entry name" value="LysM_dom_sf"/>
</dbReference>
<comment type="caution">
    <text evidence="2">The sequence shown here is derived from an EMBL/GenBank/DDBJ whole genome shotgun (WGS) entry which is preliminary data.</text>
</comment>
<dbReference type="EMBL" id="JAFBDQ010000005">
    <property type="protein sequence ID" value="MBM7556351.1"/>
    <property type="molecule type" value="Genomic_DNA"/>
</dbReference>
<name>A0A938XRJ9_9FIRM</name>
<evidence type="ECO:0000313" key="2">
    <source>
        <dbReference type="EMBL" id="MBM7556351.1"/>
    </source>
</evidence>
<dbReference type="PANTHER" id="PTHR33734">
    <property type="entry name" value="LYSM DOMAIN-CONTAINING GPI-ANCHORED PROTEIN 2"/>
    <property type="match status" value="1"/>
</dbReference>
<evidence type="ECO:0000259" key="1">
    <source>
        <dbReference type="PROSITE" id="PS51782"/>
    </source>
</evidence>
<feature type="domain" description="LysM" evidence="1">
    <location>
        <begin position="7"/>
        <end position="52"/>
    </location>
</feature>
<dbReference type="Pfam" id="PF01476">
    <property type="entry name" value="LysM"/>
    <property type="match status" value="2"/>
</dbReference>
<evidence type="ECO:0000313" key="3">
    <source>
        <dbReference type="Proteomes" id="UP000774000"/>
    </source>
</evidence>
<dbReference type="SUPFAM" id="SSF54106">
    <property type="entry name" value="LysM domain"/>
    <property type="match status" value="2"/>
</dbReference>
<keyword evidence="3" id="KW-1185">Reference proteome</keyword>
<dbReference type="RefSeq" id="WP_204701134.1">
    <property type="nucleotide sequence ID" value="NZ_JAFBDQ010000005.1"/>
</dbReference>
<dbReference type="AlphaFoldDB" id="A0A938XRJ9"/>
<accession>A0A938XRJ9</accession>
<sequence length="384" mass="41575">MNDCPGTRYTVQPGDTLNKIAQKYEVAVDDLLAANPQIENPNFIFVGQVICIPIEEIEGSEKWSTVLTRPQNTEYPSVSNRAGGVILLQQLTEDSYDVTVFAAGLPEPELLESQLDFDSYAVMTRFFSRERGGTFYSELKQTAVGNQEPTWSLALGGINLSNTKIVGIVPYDSVAFVPGSFVLVENQYSADQTTDCVGKTYTVQAGDTLYEIAQRYGITVDNLIAANPQIENPNQISVGEKICIPTEAIVPEKCVVILTAPEYLRPVPARRGGVVLVQKLAENSYALTVGATGLPAPESIFDGQFDSYVAGVGIGIGTGEGRSYSIILEESTFSGEQSTWSGTKVIPEDPFAVPGTRISVMPYSRDTGVRTNPLLDGMLGKCKR</sequence>
<dbReference type="Pfam" id="PF26349">
    <property type="entry name" value="YoqH"/>
    <property type="match status" value="1"/>
</dbReference>
<proteinExistence type="predicted"/>
<feature type="domain" description="LysM" evidence="1">
    <location>
        <begin position="199"/>
        <end position="244"/>
    </location>
</feature>
<protein>
    <submittedName>
        <fullName evidence="2">Spore coat assembly protein SafA</fullName>
    </submittedName>
</protein>
<dbReference type="SMART" id="SM00257">
    <property type="entry name" value="LysM"/>
    <property type="match status" value="2"/>
</dbReference>
<dbReference type="PROSITE" id="PS51782">
    <property type="entry name" value="LYSM"/>
    <property type="match status" value="2"/>
</dbReference>
<dbReference type="Gene3D" id="3.10.350.10">
    <property type="entry name" value="LysM domain"/>
    <property type="match status" value="2"/>
</dbReference>